<evidence type="ECO:0000259" key="1">
    <source>
        <dbReference type="Pfam" id="PF01609"/>
    </source>
</evidence>
<dbReference type="GO" id="GO:0004803">
    <property type="term" value="F:transposase activity"/>
    <property type="evidence" value="ECO:0007669"/>
    <property type="project" value="InterPro"/>
</dbReference>
<dbReference type="Pfam" id="PF01609">
    <property type="entry name" value="DDE_Tnp_1"/>
    <property type="match status" value="1"/>
</dbReference>
<proteinExistence type="predicted"/>
<reference evidence="2 3" key="1">
    <citation type="submission" date="2020-04" db="EMBL/GenBank/DDBJ databases">
        <authorList>
            <person name="Zhang R."/>
            <person name="Schippers A."/>
        </authorList>
    </citation>
    <scope>NUCLEOTIDE SEQUENCE [LARGE SCALE GENOMIC DNA]</scope>
    <source>
        <strain evidence="2 3">DSM 109850</strain>
    </source>
</reference>
<evidence type="ECO:0000313" key="3">
    <source>
        <dbReference type="Proteomes" id="UP000533476"/>
    </source>
</evidence>
<organism evidence="2 3">
    <name type="scientific">Sulfobacillus harzensis</name>
    <dbReference type="NCBI Taxonomy" id="2729629"/>
    <lineage>
        <taxon>Bacteria</taxon>
        <taxon>Bacillati</taxon>
        <taxon>Bacillota</taxon>
        <taxon>Clostridia</taxon>
        <taxon>Eubacteriales</taxon>
        <taxon>Clostridiales Family XVII. Incertae Sedis</taxon>
        <taxon>Sulfobacillus</taxon>
    </lineage>
</organism>
<sequence length="160" mass="18725">TQPEAPKQARRVVRDLRLKLVPRLRRYEQQLAACGDRNSYSKTDPDATFMRLKEDHMRNGQLKPAYNVQMGTENQFILGYSVHQNRADAGCLIPHLERLRTLVGRLPQTIVADAGYGSEENFAYVEKQGRTALMKWNTYRLEGTREWQRQVKRVENWTYV</sequence>
<accession>A0A7Y0L7F0</accession>
<protein>
    <submittedName>
        <fullName evidence="2">Transposase</fullName>
    </submittedName>
</protein>
<gene>
    <name evidence="2" type="ORF">HIJ39_20530</name>
</gene>
<dbReference type="AlphaFoldDB" id="A0A7Y0L7F0"/>
<dbReference type="PANTHER" id="PTHR33408:SF2">
    <property type="entry name" value="TRANSPOSASE DDE DOMAIN-CONTAINING PROTEIN"/>
    <property type="match status" value="1"/>
</dbReference>
<dbReference type="Proteomes" id="UP000533476">
    <property type="component" value="Unassembled WGS sequence"/>
</dbReference>
<dbReference type="GO" id="GO:0006313">
    <property type="term" value="P:DNA transposition"/>
    <property type="evidence" value="ECO:0007669"/>
    <property type="project" value="InterPro"/>
</dbReference>
<feature type="domain" description="Transposase IS4-like" evidence="1">
    <location>
        <begin position="41"/>
        <end position="137"/>
    </location>
</feature>
<dbReference type="EMBL" id="JABBVZ010000137">
    <property type="protein sequence ID" value="NMP24698.1"/>
    <property type="molecule type" value="Genomic_DNA"/>
</dbReference>
<evidence type="ECO:0000313" key="2">
    <source>
        <dbReference type="EMBL" id="NMP24698.1"/>
    </source>
</evidence>
<dbReference type="RefSeq" id="WP_169102906.1">
    <property type="nucleotide sequence ID" value="NZ_JABBVZ010000137.1"/>
</dbReference>
<dbReference type="InterPro" id="IPR002559">
    <property type="entry name" value="Transposase_11"/>
</dbReference>
<comment type="caution">
    <text evidence="2">The sequence shown here is derived from an EMBL/GenBank/DDBJ whole genome shotgun (WGS) entry which is preliminary data.</text>
</comment>
<feature type="non-terminal residue" evidence="2">
    <location>
        <position position="1"/>
    </location>
</feature>
<dbReference type="PANTHER" id="PTHR33408">
    <property type="entry name" value="TRANSPOSASE"/>
    <property type="match status" value="1"/>
</dbReference>
<keyword evidence="3" id="KW-1185">Reference proteome</keyword>
<dbReference type="GO" id="GO:0003677">
    <property type="term" value="F:DNA binding"/>
    <property type="evidence" value="ECO:0007669"/>
    <property type="project" value="InterPro"/>
</dbReference>
<name>A0A7Y0L7F0_9FIRM</name>